<accession>A0A0E9SZL8</accession>
<evidence type="ECO:0000313" key="1">
    <source>
        <dbReference type="EMBL" id="JAH45948.1"/>
    </source>
</evidence>
<dbReference type="AlphaFoldDB" id="A0A0E9SZL8"/>
<dbReference type="EMBL" id="GBXM01062629">
    <property type="protein sequence ID" value="JAH45948.1"/>
    <property type="molecule type" value="Transcribed_RNA"/>
</dbReference>
<protein>
    <submittedName>
        <fullName evidence="1">Uncharacterized protein</fullName>
    </submittedName>
</protein>
<reference evidence="1" key="1">
    <citation type="submission" date="2014-11" db="EMBL/GenBank/DDBJ databases">
        <authorList>
            <person name="Amaro Gonzalez C."/>
        </authorList>
    </citation>
    <scope>NUCLEOTIDE SEQUENCE</scope>
</reference>
<name>A0A0E9SZL8_ANGAN</name>
<sequence>MNSLCIPNTAMQYGRVINQRRVNFIGCFTDTRRKDRPA</sequence>
<organism evidence="1">
    <name type="scientific">Anguilla anguilla</name>
    <name type="common">European freshwater eel</name>
    <name type="synonym">Muraena anguilla</name>
    <dbReference type="NCBI Taxonomy" id="7936"/>
    <lineage>
        <taxon>Eukaryota</taxon>
        <taxon>Metazoa</taxon>
        <taxon>Chordata</taxon>
        <taxon>Craniata</taxon>
        <taxon>Vertebrata</taxon>
        <taxon>Euteleostomi</taxon>
        <taxon>Actinopterygii</taxon>
        <taxon>Neopterygii</taxon>
        <taxon>Teleostei</taxon>
        <taxon>Anguilliformes</taxon>
        <taxon>Anguillidae</taxon>
        <taxon>Anguilla</taxon>
    </lineage>
</organism>
<proteinExistence type="predicted"/>
<reference evidence="1" key="2">
    <citation type="journal article" date="2015" name="Fish Shellfish Immunol.">
        <title>Early steps in the European eel (Anguilla anguilla)-Vibrio vulnificus interaction in the gills: Role of the RtxA13 toxin.</title>
        <authorList>
            <person name="Callol A."/>
            <person name="Pajuelo D."/>
            <person name="Ebbesson L."/>
            <person name="Teles M."/>
            <person name="MacKenzie S."/>
            <person name="Amaro C."/>
        </authorList>
    </citation>
    <scope>NUCLEOTIDE SEQUENCE</scope>
</reference>